<dbReference type="SUPFAM" id="SSF81324">
    <property type="entry name" value="Voltage-gated potassium channels"/>
    <property type="match status" value="1"/>
</dbReference>
<dbReference type="Proteomes" id="UP000463949">
    <property type="component" value="Chromosome"/>
</dbReference>
<gene>
    <name evidence="3" type="ORF">CTT34_12005</name>
</gene>
<evidence type="ECO:0000313" key="3">
    <source>
        <dbReference type="EMBL" id="QHD50358.1"/>
    </source>
</evidence>
<evidence type="ECO:0000313" key="4">
    <source>
        <dbReference type="Proteomes" id="UP000463949"/>
    </source>
</evidence>
<feature type="transmembrane region" description="Helical" evidence="1">
    <location>
        <begin position="138"/>
        <end position="160"/>
    </location>
</feature>
<evidence type="ECO:0000256" key="1">
    <source>
        <dbReference type="SAM" id="Phobius"/>
    </source>
</evidence>
<keyword evidence="1" id="KW-0812">Transmembrane</keyword>
<dbReference type="OrthoDB" id="3422146at2"/>
<dbReference type="AlphaFoldDB" id="A0A857GLY9"/>
<dbReference type="EMBL" id="CP024621">
    <property type="protein sequence ID" value="QHD50358.1"/>
    <property type="molecule type" value="Genomic_DNA"/>
</dbReference>
<dbReference type="InterPro" id="IPR013099">
    <property type="entry name" value="K_chnl_dom"/>
</dbReference>
<sequence length="336" mass="36886">MIGNPWLGVIGILLIALANYDAIKTTLSASHSGPMTNRSISSVWAVLLAIHQRHRCHRLLSAAGPWLTVGLITIWLLLALVGWWLLFCSAEDAVVNATTKASANGIERLYYAGYTLTTLGYGDFVPGSDGWRMAPPLAAANGFFLFTLTITYMLSIIANVTEKRHVALTIHALGESPLDILSATHDNGTYTSLGQQLLPLQQAISRLGQQHLAYPILHYYHDPRSQKSLPVALARLYQALSIAQIACPTIGHATRQQLNMGIVTLENFLATLDSAFIDAVPTPPELPSLETYHRLPGIATSPHAIRQQLADRQQRLLAAYVQKDGWAWQTVWNEPL</sequence>
<dbReference type="Gene3D" id="1.10.287.70">
    <property type="match status" value="1"/>
</dbReference>
<keyword evidence="1" id="KW-0472">Membrane</keyword>
<proteinExistence type="predicted"/>
<dbReference type="KEGG" id="hmd:CTT34_12005"/>
<accession>A0A857GLY9</accession>
<feature type="domain" description="Potassium channel" evidence="2">
    <location>
        <begin position="74"/>
        <end position="157"/>
    </location>
</feature>
<feature type="transmembrane region" description="Helical" evidence="1">
    <location>
        <begin position="6"/>
        <end position="23"/>
    </location>
</feature>
<feature type="transmembrane region" description="Helical" evidence="1">
    <location>
        <begin position="63"/>
        <end position="86"/>
    </location>
</feature>
<protein>
    <recommendedName>
        <fullName evidence="2">Potassium channel domain-containing protein</fullName>
    </recommendedName>
</protein>
<name>A0A857GLY9_9GAMM</name>
<dbReference type="Pfam" id="PF07885">
    <property type="entry name" value="Ion_trans_2"/>
    <property type="match status" value="1"/>
</dbReference>
<evidence type="ECO:0000259" key="2">
    <source>
        <dbReference type="Pfam" id="PF07885"/>
    </source>
</evidence>
<reference evidence="3 4" key="1">
    <citation type="submission" date="2017-10" db="EMBL/GenBank/DDBJ databases">
        <title>Coral associated bacteria.</title>
        <authorList>
            <person name="Wang X."/>
        </authorList>
    </citation>
    <scope>NUCLEOTIDE SEQUENCE [LARGE SCALE GENOMIC DNA]</scope>
    <source>
        <strain evidence="3 4">SCSIO 43005</strain>
    </source>
</reference>
<organism evidence="3 4">
    <name type="scientific">Vreelandella aquamarina</name>
    <dbReference type="NCBI Taxonomy" id="77097"/>
    <lineage>
        <taxon>Bacteria</taxon>
        <taxon>Pseudomonadati</taxon>
        <taxon>Pseudomonadota</taxon>
        <taxon>Gammaproteobacteria</taxon>
        <taxon>Oceanospirillales</taxon>
        <taxon>Halomonadaceae</taxon>
        <taxon>Vreelandella</taxon>
    </lineage>
</organism>
<keyword evidence="1" id="KW-1133">Transmembrane helix</keyword>
<dbReference type="RefSeq" id="WP_159342640.1">
    <property type="nucleotide sequence ID" value="NZ_CP024621.1"/>
</dbReference>